<dbReference type="EMBL" id="CP015361">
    <property type="protein sequence ID" value="ANS52591.1"/>
    <property type="molecule type" value="Genomic_DNA"/>
</dbReference>
<protein>
    <submittedName>
        <fullName evidence="4">Plasmid recombination enzyme</fullName>
    </submittedName>
</protein>
<dbReference type="RefSeq" id="WP_065487328.1">
    <property type="nucleotide sequence ID" value="NZ_CP015361.1"/>
</dbReference>
<dbReference type="Proteomes" id="UP000092743">
    <property type="component" value="Plasmid p6330"/>
</dbReference>
<accession>A0A9W3X4I6</accession>
<reference evidence="4 5" key="1">
    <citation type="submission" date="2016-04" db="EMBL/GenBank/DDBJ databases">
        <title>High quality genome of the nematocidal Bacillus thuringiensis MYBT18246.</title>
        <authorList>
            <person name="Hollensteiner J."/>
            <person name="Poehlein A."/>
            <person name="Sproeer C."/>
            <person name="Bunk B."/>
            <person name="Rosenstiel P."/>
            <person name="Schulenburg H."/>
            <person name="Liesegang H."/>
        </authorList>
    </citation>
    <scope>NUCLEOTIDE SEQUENCE [LARGE SCALE GENOMIC DNA]</scope>
    <source>
        <strain evidence="4 5">MYBT18246</strain>
        <plasmid evidence="4 5">p6330</plasmid>
    </source>
</reference>
<dbReference type="Pfam" id="PF01076">
    <property type="entry name" value="Mob_Pre"/>
    <property type="match status" value="1"/>
</dbReference>
<dbReference type="InterPro" id="IPR001668">
    <property type="entry name" value="Mob_Pre"/>
</dbReference>
<dbReference type="GO" id="GO:0003677">
    <property type="term" value="F:DNA binding"/>
    <property type="evidence" value="ECO:0007669"/>
    <property type="project" value="InterPro"/>
</dbReference>
<dbReference type="AlphaFoldDB" id="A0A9W3X4I6"/>
<organism evidence="4 5">
    <name type="scientific">Bacillus thuringiensis</name>
    <dbReference type="NCBI Taxonomy" id="1428"/>
    <lineage>
        <taxon>Bacteria</taxon>
        <taxon>Bacillati</taxon>
        <taxon>Bacillota</taxon>
        <taxon>Bacilli</taxon>
        <taxon>Bacillales</taxon>
        <taxon>Bacillaceae</taxon>
        <taxon>Bacillus</taxon>
        <taxon>Bacillus cereus group</taxon>
    </lineage>
</organism>
<dbReference type="NCBIfam" id="NF041497">
    <property type="entry name" value="MobV"/>
    <property type="match status" value="1"/>
</dbReference>
<evidence type="ECO:0000313" key="4">
    <source>
        <dbReference type="EMBL" id="ANS52591.1"/>
    </source>
</evidence>
<feature type="region of interest" description="Disordered" evidence="3">
    <location>
        <begin position="401"/>
        <end position="424"/>
    </location>
</feature>
<dbReference type="CDD" id="cd17242">
    <property type="entry name" value="MobM_relaxase"/>
    <property type="match status" value="1"/>
</dbReference>
<gene>
    <name evidence="4" type="ORF">BT246_73030</name>
</gene>
<evidence type="ECO:0000256" key="3">
    <source>
        <dbReference type="SAM" id="MobiDB-lite"/>
    </source>
</evidence>
<dbReference type="GO" id="GO:0006310">
    <property type="term" value="P:DNA recombination"/>
    <property type="evidence" value="ECO:0007669"/>
    <property type="project" value="InterPro"/>
</dbReference>
<keyword evidence="2" id="KW-0175">Coiled coil</keyword>
<comment type="similarity">
    <text evidence="1">Belongs to the plasmid mobilization pre family.</text>
</comment>
<evidence type="ECO:0000256" key="2">
    <source>
        <dbReference type="SAM" id="Coils"/>
    </source>
</evidence>
<dbReference type="Gene3D" id="3.30.930.30">
    <property type="match status" value="1"/>
</dbReference>
<feature type="compositionally biased region" description="Basic and acidic residues" evidence="3">
    <location>
        <begin position="401"/>
        <end position="413"/>
    </location>
</feature>
<keyword evidence="4" id="KW-0614">Plasmid</keyword>
<proteinExistence type="inferred from homology"/>
<geneLocation type="plasmid" evidence="4 5">
    <name>p6330</name>
</geneLocation>
<sequence length="424" mass="49944">MAHVQKYTKGNVQGLSIHWDRKTENHSNLDIDNERSDSNYDLCEKEGDTLSRMNQRLSEVHALKRNDLKVCADWVVTLPENLKGISEKEQREFFEKTYEFLANRYGGEKNVLSANVHMDETTPHIHFAFMPVVWDEKKQREKVSAKEVLTRKELKTFHQDLDTFLKQEIPHIYKEGILNDKTIGVDTVKDLKKYAEEIEKQKDQQKADATAEMKVFKEPKKVLKRIEDSVEKTLFGDKVKLRSKDFEKLRELSVFGMKVKYQAEKRMAAATEKIEELEEKYYQADRRADHAELQFGLLEKEVDQLKKHRTDAIVYKSILQDTNRHIQISELEKKGRLVLFNLENGHEPKNQKEGENWLSILEENKKAKTIPQKRLEAFIERLKAFLDKILGKGKEFSLEGLKRRSEQLKQKREPKTKRDRGMER</sequence>
<evidence type="ECO:0000256" key="1">
    <source>
        <dbReference type="ARBA" id="ARBA00010657"/>
    </source>
</evidence>
<name>A0A9W3X4I6_BACTU</name>
<feature type="coiled-coil region" evidence="2">
    <location>
        <begin position="260"/>
        <end position="308"/>
    </location>
</feature>
<evidence type="ECO:0000313" key="5">
    <source>
        <dbReference type="Proteomes" id="UP000092743"/>
    </source>
</evidence>